<feature type="binding site" evidence="11">
    <location>
        <begin position="7"/>
        <end position="14"/>
    </location>
    <ligand>
        <name>ATP</name>
        <dbReference type="ChEBI" id="CHEBI:30616"/>
    </ligand>
</feature>
<dbReference type="EMBL" id="LR215031">
    <property type="protein sequence ID" value="VEU72933.1"/>
    <property type="molecule type" value="Genomic_DNA"/>
</dbReference>
<reference evidence="13 14" key="1">
    <citation type="submission" date="2019-01" db="EMBL/GenBank/DDBJ databases">
        <authorList>
            <consortium name="Pathogen Informatics"/>
        </authorList>
    </citation>
    <scope>NUCLEOTIDE SEQUENCE [LARGE SCALE GENOMIC DNA]</scope>
    <source>
        <strain evidence="13 14">NCTC10186</strain>
    </source>
</reference>
<evidence type="ECO:0000256" key="8">
    <source>
        <dbReference type="ARBA" id="ARBA00022840"/>
    </source>
</evidence>
<evidence type="ECO:0000313" key="13">
    <source>
        <dbReference type="EMBL" id="VEU72933.1"/>
    </source>
</evidence>
<dbReference type="SUPFAM" id="SSF52540">
    <property type="entry name" value="P-loop containing nucleoside triphosphate hydrolases"/>
    <property type="match status" value="1"/>
</dbReference>
<dbReference type="GO" id="GO:0006227">
    <property type="term" value="P:dUDP biosynthetic process"/>
    <property type="evidence" value="ECO:0007669"/>
    <property type="project" value="TreeGrafter"/>
</dbReference>
<keyword evidence="6 11" id="KW-0547">Nucleotide-binding</keyword>
<dbReference type="Gene3D" id="3.40.50.300">
    <property type="entry name" value="P-loop containing nucleotide triphosphate hydrolases"/>
    <property type="match status" value="1"/>
</dbReference>
<keyword evidence="7 11" id="KW-0418">Kinase</keyword>
<dbReference type="PANTHER" id="PTHR10344">
    <property type="entry name" value="THYMIDYLATE KINASE"/>
    <property type="match status" value="1"/>
</dbReference>
<dbReference type="RefSeq" id="WP_119572008.1">
    <property type="nucleotide sequence ID" value="NZ_LR215031.1"/>
</dbReference>
<feature type="domain" description="Thymidylate kinase-like" evidence="12">
    <location>
        <begin position="5"/>
        <end position="197"/>
    </location>
</feature>
<dbReference type="GO" id="GO:0005829">
    <property type="term" value="C:cytosol"/>
    <property type="evidence" value="ECO:0007669"/>
    <property type="project" value="TreeGrafter"/>
</dbReference>
<dbReference type="CDD" id="cd01672">
    <property type="entry name" value="TMPK"/>
    <property type="match status" value="1"/>
</dbReference>
<evidence type="ECO:0000256" key="4">
    <source>
        <dbReference type="ARBA" id="ARBA00022679"/>
    </source>
</evidence>
<organism evidence="13 14">
    <name type="scientific">Mycoplasmopsis gallopavonis</name>
    <dbReference type="NCBI Taxonomy" id="76629"/>
    <lineage>
        <taxon>Bacteria</taxon>
        <taxon>Bacillati</taxon>
        <taxon>Mycoplasmatota</taxon>
        <taxon>Mycoplasmoidales</taxon>
        <taxon>Metamycoplasmataceae</taxon>
        <taxon>Mycoplasmopsis</taxon>
    </lineage>
</organism>
<comment type="similarity">
    <text evidence="1 11">Belongs to the thymidylate kinase family.</text>
</comment>
<dbReference type="GO" id="GO:0006235">
    <property type="term" value="P:dTTP biosynthetic process"/>
    <property type="evidence" value="ECO:0007669"/>
    <property type="project" value="UniProtKB-UniRule"/>
</dbReference>
<dbReference type="AlphaFoldDB" id="A0A449AZI7"/>
<dbReference type="FunFam" id="3.40.50.300:FF:000225">
    <property type="entry name" value="Thymidylate kinase"/>
    <property type="match status" value="1"/>
</dbReference>
<dbReference type="Pfam" id="PF02223">
    <property type="entry name" value="Thymidylate_kin"/>
    <property type="match status" value="1"/>
</dbReference>
<keyword evidence="5 11" id="KW-0545">Nucleotide biosynthesis</keyword>
<dbReference type="InterPro" id="IPR027417">
    <property type="entry name" value="P-loop_NTPase"/>
</dbReference>
<dbReference type="Proteomes" id="UP000289862">
    <property type="component" value="Chromosome"/>
</dbReference>
<evidence type="ECO:0000256" key="11">
    <source>
        <dbReference type="HAMAP-Rule" id="MF_00165"/>
    </source>
</evidence>
<dbReference type="InterPro" id="IPR018094">
    <property type="entry name" value="Thymidylate_kinase"/>
</dbReference>
<evidence type="ECO:0000256" key="6">
    <source>
        <dbReference type="ARBA" id="ARBA00022741"/>
    </source>
</evidence>
<keyword evidence="4 11" id="KW-0808">Transferase</keyword>
<evidence type="ECO:0000256" key="3">
    <source>
        <dbReference type="ARBA" id="ARBA00017144"/>
    </source>
</evidence>
<evidence type="ECO:0000256" key="10">
    <source>
        <dbReference type="ARBA" id="ARBA00057735"/>
    </source>
</evidence>
<keyword evidence="8 11" id="KW-0067">ATP-binding</keyword>
<dbReference type="PANTHER" id="PTHR10344:SF4">
    <property type="entry name" value="UMP-CMP KINASE 2, MITOCHONDRIAL"/>
    <property type="match status" value="1"/>
</dbReference>
<dbReference type="KEGG" id="mgal:NCTC10186_00419"/>
<evidence type="ECO:0000256" key="5">
    <source>
        <dbReference type="ARBA" id="ARBA00022727"/>
    </source>
</evidence>
<comment type="catalytic activity">
    <reaction evidence="9 11">
        <text>dTMP + ATP = dTDP + ADP</text>
        <dbReference type="Rhea" id="RHEA:13517"/>
        <dbReference type="ChEBI" id="CHEBI:30616"/>
        <dbReference type="ChEBI" id="CHEBI:58369"/>
        <dbReference type="ChEBI" id="CHEBI:63528"/>
        <dbReference type="ChEBI" id="CHEBI:456216"/>
        <dbReference type="EC" id="2.7.4.9"/>
    </reaction>
</comment>
<accession>A0A449AZI7</accession>
<sequence length="216" mass="25341">MFISFEGLDGSGKTTILNKLVHKLSHEYPHVKFILTREPGGKNVPEAEKLRSIILDPETKISHVSEALLYSASRRMHLEKVIWPAIERGEIVLCDRYVDSFYAYQGFARKLGYEYTKQMTELVIDGTMPDITIFFDINPEQSRQRREANRLVVDRLENEAFKFHDDVYQGYKYLINEDPQRFIVIDATQSAEQVFQNVWKALLENSKFKDYWQKHA</sequence>
<dbReference type="EC" id="2.7.4.9" evidence="2 11"/>
<name>A0A449AZI7_9BACT</name>
<dbReference type="HAMAP" id="MF_00165">
    <property type="entry name" value="Thymidylate_kinase"/>
    <property type="match status" value="1"/>
</dbReference>
<gene>
    <name evidence="13" type="primary">MCYN0832</name>
    <name evidence="11" type="synonym">tmk</name>
    <name evidence="13" type="ORF">NCTC10186_00419</name>
</gene>
<dbReference type="GO" id="GO:0005524">
    <property type="term" value="F:ATP binding"/>
    <property type="evidence" value="ECO:0007669"/>
    <property type="project" value="UniProtKB-UniRule"/>
</dbReference>
<evidence type="ECO:0000256" key="7">
    <source>
        <dbReference type="ARBA" id="ARBA00022777"/>
    </source>
</evidence>
<proteinExistence type="inferred from homology"/>
<evidence type="ECO:0000313" key="14">
    <source>
        <dbReference type="Proteomes" id="UP000289862"/>
    </source>
</evidence>
<protein>
    <recommendedName>
        <fullName evidence="3 11">Thymidylate kinase</fullName>
        <ecNumber evidence="2 11">2.7.4.9</ecNumber>
    </recommendedName>
    <alternativeName>
        <fullName evidence="11">dTMP kinase</fullName>
    </alternativeName>
</protein>
<comment type="function">
    <text evidence="10 11">Phosphorylation of dTMP to form dTDP in both de novo and salvage pathways of dTTP synthesis.</text>
</comment>
<dbReference type="NCBIfam" id="TIGR00041">
    <property type="entry name" value="DTMP_kinase"/>
    <property type="match status" value="1"/>
</dbReference>
<evidence type="ECO:0000256" key="2">
    <source>
        <dbReference type="ARBA" id="ARBA00012980"/>
    </source>
</evidence>
<dbReference type="GO" id="GO:0006233">
    <property type="term" value="P:dTDP biosynthetic process"/>
    <property type="evidence" value="ECO:0007669"/>
    <property type="project" value="InterPro"/>
</dbReference>
<evidence type="ECO:0000259" key="12">
    <source>
        <dbReference type="Pfam" id="PF02223"/>
    </source>
</evidence>
<dbReference type="GO" id="GO:0004798">
    <property type="term" value="F:dTMP kinase activity"/>
    <property type="evidence" value="ECO:0007669"/>
    <property type="project" value="UniProtKB-UniRule"/>
</dbReference>
<dbReference type="InterPro" id="IPR039430">
    <property type="entry name" value="Thymidylate_kin-like_dom"/>
</dbReference>
<evidence type="ECO:0000256" key="1">
    <source>
        <dbReference type="ARBA" id="ARBA00009776"/>
    </source>
</evidence>
<dbReference type="OrthoDB" id="9774907at2"/>
<keyword evidence="14" id="KW-1185">Reference proteome</keyword>
<evidence type="ECO:0000256" key="9">
    <source>
        <dbReference type="ARBA" id="ARBA00048743"/>
    </source>
</evidence>